<organism evidence="2 3">
    <name type="scientific">Roseburia faecis</name>
    <dbReference type="NCBI Taxonomy" id="301302"/>
    <lineage>
        <taxon>Bacteria</taxon>
        <taxon>Bacillati</taxon>
        <taxon>Bacillota</taxon>
        <taxon>Clostridia</taxon>
        <taxon>Lachnospirales</taxon>
        <taxon>Lachnospiraceae</taxon>
        <taxon>Roseburia</taxon>
    </lineage>
</organism>
<keyword evidence="1" id="KW-0812">Transmembrane</keyword>
<dbReference type="AlphaFoldDB" id="A0A0M6W8Y6"/>
<gene>
    <name evidence="2" type="ORF">M72_18961</name>
</gene>
<feature type="transmembrane region" description="Helical" evidence="1">
    <location>
        <begin position="118"/>
        <end position="143"/>
    </location>
</feature>
<dbReference type="Pfam" id="PF12822">
    <property type="entry name" value="ECF_trnsprt"/>
    <property type="match status" value="1"/>
</dbReference>
<dbReference type="OrthoDB" id="4624at2"/>
<proteinExistence type="predicted"/>
<evidence type="ECO:0000256" key="1">
    <source>
        <dbReference type="SAM" id="Phobius"/>
    </source>
</evidence>
<keyword evidence="3" id="KW-1185">Reference proteome</keyword>
<dbReference type="Gene3D" id="1.10.1760.20">
    <property type="match status" value="1"/>
</dbReference>
<keyword evidence="1" id="KW-1133">Transmembrane helix</keyword>
<dbReference type="NCBIfam" id="TIGR04518">
    <property type="entry name" value="ECF_S_folT_fam"/>
    <property type="match status" value="1"/>
</dbReference>
<protein>
    <recommendedName>
        <fullName evidence="4">Folate ECF transporter S component FolT</fullName>
    </recommendedName>
</protein>
<accession>A0A0M6W8Y6</accession>
<dbReference type="InterPro" id="IPR030949">
    <property type="entry name" value="ECF_S_folate_fam"/>
</dbReference>
<dbReference type="InterPro" id="IPR024529">
    <property type="entry name" value="ECF_trnsprt_substrate-spec"/>
</dbReference>
<dbReference type="RefSeq" id="WP_055066720.1">
    <property type="nucleotide sequence ID" value="NZ_CP173697.1"/>
</dbReference>
<feature type="transmembrane region" description="Helical" evidence="1">
    <location>
        <begin position="20"/>
        <end position="39"/>
    </location>
</feature>
<evidence type="ECO:0008006" key="4">
    <source>
        <dbReference type="Google" id="ProtNLM"/>
    </source>
</evidence>
<reference evidence="3" key="1">
    <citation type="submission" date="2015-05" db="EMBL/GenBank/DDBJ databases">
        <authorList>
            <consortium name="Pathogen Informatics"/>
        </authorList>
    </citation>
    <scope>NUCLEOTIDE SEQUENCE [LARGE SCALE GENOMIC DNA]</scope>
    <source>
        <strain evidence="3">M72</strain>
    </source>
</reference>
<keyword evidence="1" id="KW-0472">Membrane</keyword>
<name>A0A0M6W8Y6_9FIRM</name>
<evidence type="ECO:0000313" key="3">
    <source>
        <dbReference type="Proteomes" id="UP000049979"/>
    </source>
</evidence>
<dbReference type="Proteomes" id="UP000049979">
    <property type="component" value="Unassembled WGS sequence"/>
</dbReference>
<sequence length="195" mass="21740">MKKFVTLFTDSFRELKAVRTITTMAMLAAVAVILGFFSIEYGQFIRIGFSGIPNGIIDYLFGPVVGGIFHGALDIIKYMMKPTGPFCPQLTLVVILAGILYGCFFYKKKLTIWRVLAAKFVVMLICNVILTTLCLTVLYGQAFMVILPARALKNLIMWPIDSVIFFAITKALEQIGLFRMFQKPALAKSANMQGN</sequence>
<evidence type="ECO:0000313" key="2">
    <source>
        <dbReference type="EMBL" id="CRL31876.1"/>
    </source>
</evidence>
<feature type="transmembrane region" description="Helical" evidence="1">
    <location>
        <begin position="155"/>
        <end position="172"/>
    </location>
</feature>
<feature type="transmembrane region" description="Helical" evidence="1">
    <location>
        <begin position="86"/>
        <end position="106"/>
    </location>
</feature>
<dbReference type="STRING" id="301302.ERS852420_01817"/>
<dbReference type="EMBL" id="CVRR01000003">
    <property type="protein sequence ID" value="CRL31876.1"/>
    <property type="molecule type" value="Genomic_DNA"/>
</dbReference>
<dbReference type="GO" id="GO:0022857">
    <property type="term" value="F:transmembrane transporter activity"/>
    <property type="evidence" value="ECO:0007669"/>
    <property type="project" value="InterPro"/>
</dbReference>